<dbReference type="PROSITE" id="PS50109">
    <property type="entry name" value="HIS_KIN"/>
    <property type="match status" value="1"/>
</dbReference>
<feature type="transmembrane region" description="Helical" evidence="9">
    <location>
        <begin position="6"/>
        <end position="26"/>
    </location>
</feature>
<evidence type="ECO:0000256" key="5">
    <source>
        <dbReference type="ARBA" id="ARBA00022777"/>
    </source>
</evidence>
<evidence type="ECO:0000313" key="11">
    <source>
        <dbReference type="EMBL" id="AZH26055.1"/>
    </source>
</evidence>
<dbReference type="EMBL" id="REFS01000003">
    <property type="protein sequence ID" value="RMB18495.1"/>
    <property type="molecule type" value="Genomic_DNA"/>
</dbReference>
<evidence type="ECO:0000256" key="3">
    <source>
        <dbReference type="ARBA" id="ARBA00022553"/>
    </source>
</evidence>
<feature type="compositionally biased region" description="Polar residues" evidence="8">
    <location>
        <begin position="482"/>
        <end position="494"/>
    </location>
</feature>
<feature type="region of interest" description="Disordered" evidence="8">
    <location>
        <begin position="595"/>
        <end position="619"/>
    </location>
</feature>
<dbReference type="CDD" id="cd00075">
    <property type="entry name" value="HATPase"/>
    <property type="match status" value="1"/>
</dbReference>
<dbReference type="EMBL" id="CP034145">
    <property type="protein sequence ID" value="AZH26055.1"/>
    <property type="molecule type" value="Genomic_DNA"/>
</dbReference>
<keyword evidence="9" id="KW-0812">Transmembrane</keyword>
<feature type="transmembrane region" description="Helical" evidence="9">
    <location>
        <begin position="64"/>
        <end position="87"/>
    </location>
</feature>
<dbReference type="PRINTS" id="PR00344">
    <property type="entry name" value="BCTRLSENSOR"/>
</dbReference>
<comment type="catalytic activity">
    <reaction evidence="1">
        <text>ATP + protein L-histidine = ADP + protein N-phospho-L-histidine.</text>
        <dbReference type="EC" id="2.7.13.3"/>
    </reaction>
</comment>
<dbReference type="InterPro" id="IPR031621">
    <property type="entry name" value="HisKA_7TM"/>
</dbReference>
<dbReference type="AlphaFoldDB" id="A0A3M0DBB9"/>
<keyword evidence="7" id="KW-0175">Coiled coil</keyword>
<dbReference type="InterPro" id="IPR050736">
    <property type="entry name" value="Sensor_HK_Regulatory"/>
</dbReference>
<dbReference type="SUPFAM" id="SSF55874">
    <property type="entry name" value="ATPase domain of HSP90 chaperone/DNA topoisomerase II/histidine kinase"/>
    <property type="match status" value="1"/>
</dbReference>
<reference evidence="11 14" key="2">
    <citation type="submission" date="2018-07" db="EMBL/GenBank/DDBJ databases">
        <title>Genome sequences of Haloplanus aerogenes JCM 16430T.</title>
        <authorList>
            <person name="Kim Y.B."/>
            <person name="Roh S.W."/>
        </authorList>
    </citation>
    <scope>NUCLEOTIDE SEQUENCE [LARGE SCALE GENOMIC DNA]</scope>
    <source>
        <strain evidence="11 14">JCM 16430</strain>
    </source>
</reference>
<accession>A0A3M0DBB9</accession>
<name>A0A3M0DBB9_9EURY</name>
<feature type="compositionally biased region" description="Basic and acidic residues" evidence="8">
    <location>
        <begin position="598"/>
        <end position="609"/>
    </location>
</feature>
<keyword evidence="9" id="KW-0472">Membrane</keyword>
<dbReference type="InterPro" id="IPR003594">
    <property type="entry name" value="HATPase_dom"/>
</dbReference>
<dbReference type="EC" id="2.7.13.3" evidence="2"/>
<evidence type="ECO:0000256" key="2">
    <source>
        <dbReference type="ARBA" id="ARBA00012438"/>
    </source>
</evidence>
<dbReference type="Gene3D" id="1.10.287.130">
    <property type="match status" value="1"/>
</dbReference>
<dbReference type="GO" id="GO:0000155">
    <property type="term" value="F:phosphorelay sensor kinase activity"/>
    <property type="evidence" value="ECO:0007669"/>
    <property type="project" value="InterPro"/>
</dbReference>
<feature type="coiled-coil region" evidence="7">
    <location>
        <begin position="348"/>
        <end position="375"/>
    </location>
</feature>
<feature type="transmembrane region" description="Helical" evidence="9">
    <location>
        <begin position="38"/>
        <end position="58"/>
    </location>
</feature>
<dbReference type="InterPro" id="IPR036890">
    <property type="entry name" value="HATPase_C_sf"/>
</dbReference>
<evidence type="ECO:0000256" key="1">
    <source>
        <dbReference type="ARBA" id="ARBA00000085"/>
    </source>
</evidence>
<dbReference type="InterPro" id="IPR004358">
    <property type="entry name" value="Sig_transdc_His_kin-like_C"/>
</dbReference>
<evidence type="ECO:0000256" key="4">
    <source>
        <dbReference type="ARBA" id="ARBA00022679"/>
    </source>
</evidence>
<dbReference type="Pfam" id="PF08448">
    <property type="entry name" value="PAS_4"/>
    <property type="match status" value="1"/>
</dbReference>
<feature type="region of interest" description="Disordered" evidence="8">
    <location>
        <begin position="290"/>
        <end position="309"/>
    </location>
</feature>
<gene>
    <name evidence="12" type="ORF">ATH50_1955</name>
    <name evidence="11" type="ORF">DU502_12110</name>
</gene>
<dbReference type="Gene3D" id="3.30.450.20">
    <property type="entry name" value="PAS domain"/>
    <property type="match status" value="1"/>
</dbReference>
<dbReference type="InterPro" id="IPR036097">
    <property type="entry name" value="HisK_dim/P_sf"/>
</dbReference>
<protein>
    <recommendedName>
        <fullName evidence="2">histidine kinase</fullName>
        <ecNumber evidence="2">2.7.13.3</ecNumber>
    </recommendedName>
</protein>
<dbReference type="Pfam" id="PF00512">
    <property type="entry name" value="HisKA"/>
    <property type="match status" value="1"/>
</dbReference>
<feature type="domain" description="Histidine kinase" evidence="10">
    <location>
        <begin position="371"/>
        <end position="576"/>
    </location>
</feature>
<feature type="transmembrane region" description="Helical" evidence="9">
    <location>
        <begin position="179"/>
        <end position="201"/>
    </location>
</feature>
<dbReference type="Pfam" id="PF16927">
    <property type="entry name" value="HisKA_7TM"/>
    <property type="match status" value="1"/>
</dbReference>
<dbReference type="GeneID" id="38472042"/>
<dbReference type="PANTHER" id="PTHR43711">
    <property type="entry name" value="TWO-COMPONENT HISTIDINE KINASE"/>
    <property type="match status" value="1"/>
</dbReference>
<evidence type="ECO:0000256" key="7">
    <source>
        <dbReference type="SAM" id="Coils"/>
    </source>
</evidence>
<feature type="compositionally biased region" description="Low complexity" evidence="8">
    <location>
        <begin position="297"/>
        <end position="309"/>
    </location>
</feature>
<keyword evidence="3" id="KW-0597">Phosphoprotein</keyword>
<evidence type="ECO:0000313" key="12">
    <source>
        <dbReference type="EMBL" id="RMB18495.1"/>
    </source>
</evidence>
<dbReference type="SMART" id="SM00387">
    <property type="entry name" value="HATPase_c"/>
    <property type="match status" value="1"/>
</dbReference>
<keyword evidence="6" id="KW-0902">Two-component regulatory system</keyword>
<feature type="region of interest" description="Disordered" evidence="8">
    <location>
        <begin position="482"/>
        <end position="511"/>
    </location>
</feature>
<evidence type="ECO:0000256" key="8">
    <source>
        <dbReference type="SAM" id="MobiDB-lite"/>
    </source>
</evidence>
<dbReference type="CDD" id="cd00082">
    <property type="entry name" value="HisKA"/>
    <property type="match status" value="1"/>
</dbReference>
<sequence length="619" mass="67416">MNAETLYIGAILLTSGFVTAVAAWLWSTDLDLSGQLFVLLLALHPPLGLLVVAELLAPTRSLSVLFYALHTGLSLLVPVVFFLFALAFSDNRRHLPRQLLAGVGIYAAVVVGLEVTNPIHHLARDGYQMVGTTVPHLTATPTTAFGLLTLPSFVAYYAAVGMLGYRFLARREGRWMQTLVLLIGFVSPFVVSSLWFTGLLVGPLDGGFVVGSAWTAALAGWAVYRYQLFDVVPLAREAVFEALDERVLVVDDERRLLDYNDAAAVTFPELGGNRGQRIDTVLPALLDDEARTDGGRTDPVPTGTTTSSPFVSTFTRYDGSTPREYSVTVTRLNTDGRLRGYAVVVRDITDRQRRIRDLERQKAQLERFASTLSHDIRNPLNVARGRTELALENDDPNHLEHVIGSLDRIDRIIDDLLTLSREGRTIDDRQRVSLVDVAEGAWQTTDTADATLTLDIDDHVSVSADRTRLLNVFENLFRNSVEHGSTTPRSNTRGDSVEHGTPDGEVTSDDPAVTITVGRHEDGFYVEDDGPGIPPEHRESVFEYEFTTADGTGLGLAIVDAIAQAHGWTTAAHAGSTGGARIVFSDVTLIDDAFGDDTDAHSETDRETDSDTGAAEAGI</sequence>
<dbReference type="InterPro" id="IPR003661">
    <property type="entry name" value="HisK_dim/P_dom"/>
</dbReference>
<dbReference type="Proteomes" id="UP000277326">
    <property type="component" value="Unassembled WGS sequence"/>
</dbReference>
<reference evidence="12" key="3">
    <citation type="submission" date="2018-10" db="EMBL/GenBank/DDBJ databases">
        <authorList>
            <person name="Whitman W."/>
            <person name="Huntemann M."/>
            <person name="Clum A."/>
            <person name="Pillay M."/>
            <person name="Palaniappan K."/>
            <person name="Varghese N."/>
            <person name="Mikhailova N."/>
            <person name="Stamatis D."/>
            <person name="Reddy T."/>
            <person name="Daum C."/>
            <person name="Shapiro N."/>
            <person name="Ivanova N."/>
            <person name="Kyrpides N."/>
            <person name="Woyke T."/>
        </authorList>
    </citation>
    <scope>NUCLEOTIDE SEQUENCE</scope>
    <source>
        <strain evidence="12">CGMCC 1.10124</strain>
    </source>
</reference>
<evidence type="ECO:0000259" key="10">
    <source>
        <dbReference type="PROSITE" id="PS50109"/>
    </source>
</evidence>
<dbReference type="SMART" id="SM00388">
    <property type="entry name" value="HisKA"/>
    <property type="match status" value="1"/>
</dbReference>
<dbReference type="Proteomes" id="UP000282007">
    <property type="component" value="Chromosome"/>
</dbReference>
<feature type="region of interest" description="Disordered" evidence="8">
    <location>
        <begin position="518"/>
        <end position="537"/>
    </location>
</feature>
<keyword evidence="9" id="KW-1133">Transmembrane helix</keyword>
<keyword evidence="4" id="KW-0808">Transferase</keyword>
<evidence type="ECO:0000313" key="14">
    <source>
        <dbReference type="Proteomes" id="UP000282007"/>
    </source>
</evidence>
<dbReference type="InterPro" id="IPR005467">
    <property type="entry name" value="His_kinase_dom"/>
</dbReference>
<dbReference type="PANTHER" id="PTHR43711:SF1">
    <property type="entry name" value="HISTIDINE KINASE 1"/>
    <property type="match status" value="1"/>
</dbReference>
<feature type="transmembrane region" description="Helical" evidence="9">
    <location>
        <begin position="99"/>
        <end position="123"/>
    </location>
</feature>
<evidence type="ECO:0000313" key="13">
    <source>
        <dbReference type="Proteomes" id="UP000277326"/>
    </source>
</evidence>
<dbReference type="OrthoDB" id="8127at2157"/>
<keyword evidence="14" id="KW-1185">Reference proteome</keyword>
<reference evidence="12 13" key="1">
    <citation type="journal article" date="2015" name="Stand. Genomic Sci.">
        <title>Genomic Encyclopedia of Bacterial and Archaeal Type Strains, Phase III: the genomes of soil and plant-associated and newly described type strains.</title>
        <authorList>
            <person name="Whitman W.B."/>
            <person name="Woyke T."/>
            <person name="Klenk H.P."/>
            <person name="Zhou Y."/>
            <person name="Lilburn T.G."/>
            <person name="Beck B.J."/>
            <person name="De Vos P."/>
            <person name="Vandamme P."/>
            <person name="Eisen J.A."/>
            <person name="Garrity G."/>
            <person name="Hugenholtz P."/>
            <person name="Kyrpides N.C."/>
        </authorList>
    </citation>
    <scope>NUCLEOTIDE SEQUENCE [LARGE SCALE GENOMIC DNA]</scope>
    <source>
        <strain evidence="12 13">CGMCC 1.10124</strain>
    </source>
</reference>
<organism evidence="12 13">
    <name type="scientific">Haloplanus aerogenes</name>
    <dbReference type="NCBI Taxonomy" id="660522"/>
    <lineage>
        <taxon>Archaea</taxon>
        <taxon>Methanobacteriati</taxon>
        <taxon>Methanobacteriota</taxon>
        <taxon>Stenosarchaea group</taxon>
        <taxon>Halobacteria</taxon>
        <taxon>Halobacteriales</taxon>
        <taxon>Haloferacaceae</taxon>
        <taxon>Haloplanus</taxon>
    </lineage>
</organism>
<proteinExistence type="predicted"/>
<dbReference type="InterPro" id="IPR013656">
    <property type="entry name" value="PAS_4"/>
</dbReference>
<dbReference type="Pfam" id="PF02518">
    <property type="entry name" value="HATPase_c"/>
    <property type="match status" value="1"/>
</dbReference>
<dbReference type="RefSeq" id="WP_121920573.1">
    <property type="nucleotide sequence ID" value="NZ_CP034145.1"/>
</dbReference>
<dbReference type="SUPFAM" id="SSF47384">
    <property type="entry name" value="Homodimeric domain of signal transducing histidine kinase"/>
    <property type="match status" value="1"/>
</dbReference>
<evidence type="ECO:0000256" key="6">
    <source>
        <dbReference type="ARBA" id="ARBA00023012"/>
    </source>
</evidence>
<feature type="transmembrane region" description="Helical" evidence="9">
    <location>
        <begin position="143"/>
        <end position="167"/>
    </location>
</feature>
<dbReference type="KEGG" id="haer:DU502_12110"/>
<evidence type="ECO:0000256" key="9">
    <source>
        <dbReference type="SAM" id="Phobius"/>
    </source>
</evidence>
<dbReference type="Gene3D" id="3.30.565.10">
    <property type="entry name" value="Histidine kinase-like ATPase, C-terminal domain"/>
    <property type="match status" value="1"/>
</dbReference>
<keyword evidence="5 12" id="KW-0418">Kinase</keyword>